<evidence type="ECO:0000313" key="3">
    <source>
        <dbReference type="Proteomes" id="UP001061302"/>
    </source>
</evidence>
<dbReference type="RefSeq" id="WP_263125854.1">
    <property type="nucleotide sequence ID" value="NZ_CP106753.1"/>
</dbReference>
<evidence type="ECO:0000256" key="1">
    <source>
        <dbReference type="SAM" id="MobiDB-lite"/>
    </source>
</evidence>
<sequence>MSSLPLPHGKLVYFVRRGMERRSMTRRALPFITEEGLVLYDRRTGTDRRHGDDEPAYDGHRHADDGDEDGTPAAPGDVWPSPPHQVMTPRRRSVE</sequence>
<dbReference type="EMBL" id="CP106753">
    <property type="protein sequence ID" value="UXY16390.1"/>
    <property type="molecule type" value="Genomic_DNA"/>
</dbReference>
<feature type="compositionally biased region" description="Basic and acidic residues" evidence="1">
    <location>
        <begin position="41"/>
        <end position="64"/>
    </location>
</feature>
<accession>A0ABY6DPS3</accession>
<proteinExistence type="predicted"/>
<keyword evidence="3" id="KW-1185">Reference proteome</keyword>
<gene>
    <name evidence="2" type="ORF">N8I74_05055</name>
</gene>
<evidence type="ECO:0000313" key="2">
    <source>
        <dbReference type="EMBL" id="UXY16390.1"/>
    </source>
</evidence>
<name>A0ABY6DPS3_9NEIS</name>
<dbReference type="Proteomes" id="UP001061302">
    <property type="component" value="Chromosome"/>
</dbReference>
<reference evidence="2" key="1">
    <citation type="submission" date="2022-10" db="EMBL/GenBank/DDBJ databases">
        <title>Chitiniphilus purpureus sp. nov., a novel chitin-degrading bacterium isolated from crawfish pond sediment.</title>
        <authorList>
            <person name="Li K."/>
        </authorList>
    </citation>
    <scope>NUCLEOTIDE SEQUENCE</scope>
    <source>
        <strain evidence="2">CD1</strain>
    </source>
</reference>
<organism evidence="2 3">
    <name type="scientific">Chitiniphilus purpureus</name>
    <dbReference type="NCBI Taxonomy" id="2981137"/>
    <lineage>
        <taxon>Bacteria</taxon>
        <taxon>Pseudomonadati</taxon>
        <taxon>Pseudomonadota</taxon>
        <taxon>Betaproteobacteria</taxon>
        <taxon>Neisseriales</taxon>
        <taxon>Chitinibacteraceae</taxon>
        <taxon>Chitiniphilus</taxon>
    </lineage>
</organism>
<feature type="region of interest" description="Disordered" evidence="1">
    <location>
        <begin position="41"/>
        <end position="95"/>
    </location>
</feature>
<protein>
    <submittedName>
        <fullName evidence="2">Uncharacterized protein</fullName>
    </submittedName>
</protein>